<name>A0A6J7ZU09_MYTCO</name>
<gene>
    <name evidence="2" type="ORF">MCOR_135</name>
</gene>
<feature type="compositionally biased region" description="Polar residues" evidence="1">
    <location>
        <begin position="250"/>
        <end position="262"/>
    </location>
</feature>
<evidence type="ECO:0000313" key="2">
    <source>
        <dbReference type="EMBL" id="CAC5355281.1"/>
    </source>
</evidence>
<keyword evidence="3" id="KW-1185">Reference proteome</keyword>
<dbReference type="InterPro" id="IPR036514">
    <property type="entry name" value="SGNH_hydro_sf"/>
</dbReference>
<feature type="region of interest" description="Disordered" evidence="1">
    <location>
        <begin position="57"/>
        <end position="85"/>
    </location>
</feature>
<dbReference type="Proteomes" id="UP000507470">
    <property type="component" value="Unassembled WGS sequence"/>
</dbReference>
<dbReference type="OrthoDB" id="6176038at2759"/>
<accession>A0A6J7ZU09</accession>
<dbReference type="SUPFAM" id="SSF52266">
    <property type="entry name" value="SGNH hydrolase"/>
    <property type="match status" value="1"/>
</dbReference>
<feature type="region of interest" description="Disordered" evidence="1">
    <location>
        <begin position="250"/>
        <end position="272"/>
    </location>
</feature>
<feature type="region of interest" description="Disordered" evidence="1">
    <location>
        <begin position="1"/>
        <end position="28"/>
    </location>
</feature>
<dbReference type="Gene3D" id="3.40.50.1110">
    <property type="entry name" value="SGNH hydrolase"/>
    <property type="match status" value="1"/>
</dbReference>
<feature type="compositionally biased region" description="Polar residues" evidence="1">
    <location>
        <begin position="69"/>
        <end position="81"/>
    </location>
</feature>
<feature type="compositionally biased region" description="Basic and acidic residues" evidence="1">
    <location>
        <begin position="13"/>
        <end position="28"/>
    </location>
</feature>
<organism evidence="2 3">
    <name type="scientific">Mytilus coruscus</name>
    <name type="common">Sea mussel</name>
    <dbReference type="NCBI Taxonomy" id="42192"/>
    <lineage>
        <taxon>Eukaryota</taxon>
        <taxon>Metazoa</taxon>
        <taxon>Spiralia</taxon>
        <taxon>Lophotrochozoa</taxon>
        <taxon>Mollusca</taxon>
        <taxon>Bivalvia</taxon>
        <taxon>Autobranchia</taxon>
        <taxon>Pteriomorphia</taxon>
        <taxon>Mytilida</taxon>
        <taxon>Mytiloidea</taxon>
        <taxon>Mytilidae</taxon>
        <taxon>Mytilinae</taxon>
        <taxon>Mytilus</taxon>
    </lineage>
</organism>
<reference evidence="2 3" key="1">
    <citation type="submission" date="2020-06" db="EMBL/GenBank/DDBJ databases">
        <authorList>
            <person name="Li R."/>
            <person name="Bekaert M."/>
        </authorList>
    </citation>
    <scope>NUCLEOTIDE SEQUENCE [LARGE SCALE GENOMIC DNA]</scope>
    <source>
        <strain evidence="3">wild</strain>
    </source>
</reference>
<proteinExistence type="predicted"/>
<protein>
    <submittedName>
        <fullName evidence="2">Uncharacterized protein</fullName>
    </submittedName>
</protein>
<dbReference type="AlphaFoldDB" id="A0A6J7ZU09"/>
<sequence length="412" mass="47544">MDKLDNIQKSVQSHRDEHEDSMTELKEKFHTFETQSIKIQDKSQKTRSNVQDETELLNNISDKPKDINNNDPSTSSSQIHTGDNIKPGIDTDNLILGDSIIRRIQARRFNPYESTVIDYINGGANSCVEYVQEVGHKLNPKKVLVHIGGRDLCGDGVKEHEFKALFSEMTRIWPKSEIYVLPILKRKDIPYDQVQKANRTILSVSQGFKTIRTLDPFVPADNMYFDNVHLNTTKGIPSLVKFLKKGMNITPSKTNSSQPYKSTTRHMDQPNQTTRRYDHQFNQYSTHGDHPANQRYRHYSNNQVNNIQHQPEFSQPPRFPQPQPFNMNTSQQRPPFPQTPPFPQPQPFNMNTSQQRPPFPQTTTFNMNNNLYRTPFPQAPPVNLPPVPFYPWPWGPFNQLSTCNQNGLANYP</sequence>
<dbReference type="EMBL" id="CACVKT020000034">
    <property type="protein sequence ID" value="CAC5355281.1"/>
    <property type="molecule type" value="Genomic_DNA"/>
</dbReference>
<evidence type="ECO:0000313" key="3">
    <source>
        <dbReference type="Proteomes" id="UP000507470"/>
    </source>
</evidence>
<evidence type="ECO:0000256" key="1">
    <source>
        <dbReference type="SAM" id="MobiDB-lite"/>
    </source>
</evidence>